<keyword evidence="1" id="KW-0472">Membrane</keyword>
<dbReference type="RefSeq" id="WP_188700818.1">
    <property type="nucleotide sequence ID" value="NZ_BMMQ01000004.1"/>
</dbReference>
<protein>
    <submittedName>
        <fullName evidence="2">Uncharacterized protein</fullName>
    </submittedName>
</protein>
<comment type="caution">
    <text evidence="2">The sequence shown here is derived from an EMBL/GenBank/DDBJ whole genome shotgun (WGS) entry which is preliminary data.</text>
</comment>
<keyword evidence="1" id="KW-0812">Transmembrane</keyword>
<sequence length="82" mass="8693">MSITTIHAALKNIASRQYTARDLILAIVTLGIAVPLIFLFATTPSEASTNDPLRARSLTLLEQAEPLVDTLAAPAANAAHRV</sequence>
<dbReference type="EMBL" id="BMMQ01000004">
    <property type="protein sequence ID" value="GGO63229.1"/>
    <property type="molecule type" value="Genomic_DNA"/>
</dbReference>
<accession>A0ABQ2N1I1</accession>
<keyword evidence="1" id="KW-1133">Transmembrane helix</keyword>
<dbReference type="Proteomes" id="UP000638043">
    <property type="component" value="Unassembled WGS sequence"/>
</dbReference>
<evidence type="ECO:0000313" key="2">
    <source>
        <dbReference type="EMBL" id="GGO63229.1"/>
    </source>
</evidence>
<name>A0ABQ2N1I1_9MICO</name>
<evidence type="ECO:0000256" key="1">
    <source>
        <dbReference type="SAM" id="Phobius"/>
    </source>
</evidence>
<gene>
    <name evidence="2" type="ORF">GCM10010910_15230</name>
</gene>
<feature type="transmembrane region" description="Helical" evidence="1">
    <location>
        <begin position="23"/>
        <end position="41"/>
    </location>
</feature>
<proteinExistence type="predicted"/>
<evidence type="ECO:0000313" key="3">
    <source>
        <dbReference type="Proteomes" id="UP000638043"/>
    </source>
</evidence>
<reference evidence="3" key="1">
    <citation type="journal article" date="2019" name="Int. J. Syst. Evol. Microbiol.">
        <title>The Global Catalogue of Microorganisms (GCM) 10K type strain sequencing project: providing services to taxonomists for standard genome sequencing and annotation.</title>
        <authorList>
            <consortium name="The Broad Institute Genomics Platform"/>
            <consortium name="The Broad Institute Genome Sequencing Center for Infectious Disease"/>
            <person name="Wu L."/>
            <person name="Ma J."/>
        </authorList>
    </citation>
    <scope>NUCLEOTIDE SEQUENCE [LARGE SCALE GENOMIC DNA]</scope>
    <source>
        <strain evidence="3">CGMCC 4.7181</strain>
    </source>
</reference>
<keyword evidence="3" id="KW-1185">Reference proteome</keyword>
<organism evidence="2 3">
    <name type="scientific">Microbacterium nanhaiense</name>
    <dbReference type="NCBI Taxonomy" id="1301026"/>
    <lineage>
        <taxon>Bacteria</taxon>
        <taxon>Bacillati</taxon>
        <taxon>Actinomycetota</taxon>
        <taxon>Actinomycetes</taxon>
        <taxon>Micrococcales</taxon>
        <taxon>Microbacteriaceae</taxon>
        <taxon>Microbacterium</taxon>
    </lineage>
</organism>